<dbReference type="RefSeq" id="WP_290360438.1">
    <property type="nucleotide sequence ID" value="NZ_JAUHHC010000005.1"/>
</dbReference>
<name>A0ABT8DXF3_9BURK</name>
<feature type="signal peptide" evidence="1">
    <location>
        <begin position="1"/>
        <end position="25"/>
    </location>
</feature>
<dbReference type="EMBL" id="JAUHHC010000005">
    <property type="protein sequence ID" value="MDN3922123.1"/>
    <property type="molecule type" value="Genomic_DNA"/>
</dbReference>
<dbReference type="Pfam" id="PF07589">
    <property type="entry name" value="PEP-CTERM"/>
    <property type="match status" value="1"/>
</dbReference>
<reference evidence="3 4" key="1">
    <citation type="submission" date="2023-06" db="EMBL/GenBank/DDBJ databases">
        <title>Pelomonas sp. PFR6 16S ribosomal RNA gene Genome sequencing and assembly.</title>
        <authorList>
            <person name="Woo H."/>
        </authorList>
    </citation>
    <scope>NUCLEOTIDE SEQUENCE [LARGE SCALE GENOMIC DNA]</scope>
    <source>
        <strain evidence="3 4">PFR6</strain>
    </source>
</reference>
<proteinExistence type="predicted"/>
<dbReference type="InterPro" id="IPR013424">
    <property type="entry name" value="Ice-binding_C"/>
</dbReference>
<evidence type="ECO:0000313" key="4">
    <source>
        <dbReference type="Proteomes" id="UP001228044"/>
    </source>
</evidence>
<evidence type="ECO:0000256" key="1">
    <source>
        <dbReference type="SAM" id="SignalP"/>
    </source>
</evidence>
<feature type="chain" id="PRO_5045919016" evidence="1">
    <location>
        <begin position="26"/>
        <end position="222"/>
    </location>
</feature>
<gene>
    <name evidence="3" type="ORF">QWJ38_17670</name>
</gene>
<feature type="domain" description="Ice-binding protein C-terminal" evidence="2">
    <location>
        <begin position="194"/>
        <end position="219"/>
    </location>
</feature>
<keyword evidence="1" id="KW-0732">Signal</keyword>
<sequence>MNALKSTVAVALALCGLGAASAGHAASLDIQYVQTSGVVLSTSRSDDYLTGGMEYLDVAGHSFEAFCVELAQGHASATAGFQRFTVGGFSGQQASLLQGLFSSSYAGLNGATEKAAFQTALWEITHETSGVLNASDGSFHFDWLSLDSTAAEDAAFLAMTSGYLQAAAAYAGPARYTLTRLSSGAYQDLLTASAVPEPESYALLLAGLGVVGFVAGRRRQAR</sequence>
<keyword evidence="4" id="KW-1185">Reference proteome</keyword>
<accession>A0ABT8DXF3</accession>
<evidence type="ECO:0000259" key="2">
    <source>
        <dbReference type="Pfam" id="PF07589"/>
    </source>
</evidence>
<protein>
    <submittedName>
        <fullName evidence="3">PEP-CTERM sorting domain-containing protein</fullName>
    </submittedName>
</protein>
<dbReference type="Proteomes" id="UP001228044">
    <property type="component" value="Unassembled WGS sequence"/>
</dbReference>
<organism evidence="3 4">
    <name type="scientific">Roseateles violae</name>
    <dbReference type="NCBI Taxonomy" id="3058042"/>
    <lineage>
        <taxon>Bacteria</taxon>
        <taxon>Pseudomonadati</taxon>
        <taxon>Pseudomonadota</taxon>
        <taxon>Betaproteobacteria</taxon>
        <taxon>Burkholderiales</taxon>
        <taxon>Sphaerotilaceae</taxon>
        <taxon>Roseateles</taxon>
    </lineage>
</organism>
<dbReference type="NCBIfam" id="TIGR02595">
    <property type="entry name" value="PEP_CTERM"/>
    <property type="match status" value="1"/>
</dbReference>
<comment type="caution">
    <text evidence="3">The sequence shown here is derived from an EMBL/GenBank/DDBJ whole genome shotgun (WGS) entry which is preliminary data.</text>
</comment>
<evidence type="ECO:0000313" key="3">
    <source>
        <dbReference type="EMBL" id="MDN3922123.1"/>
    </source>
</evidence>